<reference evidence="2 3" key="1">
    <citation type="submission" date="2017-12" db="EMBL/GenBank/DDBJ databases">
        <title>Phylogenetic diversity of female urinary microbiome.</title>
        <authorList>
            <person name="Thomas-White K."/>
            <person name="Wolfe A.J."/>
        </authorList>
    </citation>
    <scope>NUCLEOTIDE SEQUENCE [LARGE SCALE GENOMIC DNA]</scope>
    <source>
        <strain evidence="2 3">UMB0004</strain>
    </source>
</reference>
<feature type="region of interest" description="Disordered" evidence="1">
    <location>
        <begin position="23"/>
        <end position="43"/>
    </location>
</feature>
<evidence type="ECO:0000313" key="2">
    <source>
        <dbReference type="EMBL" id="PLA57423.1"/>
    </source>
</evidence>
<organism evidence="2 3">
    <name type="scientific">Lacticaseibacillus rhamnosus</name>
    <name type="common">Lactobacillus rhamnosus</name>
    <dbReference type="NCBI Taxonomy" id="47715"/>
    <lineage>
        <taxon>Bacteria</taxon>
        <taxon>Bacillati</taxon>
        <taxon>Bacillota</taxon>
        <taxon>Bacilli</taxon>
        <taxon>Lactobacillales</taxon>
        <taxon>Lactobacillaceae</taxon>
        <taxon>Lacticaseibacillus</taxon>
    </lineage>
</organism>
<dbReference type="Proteomes" id="UP000234212">
    <property type="component" value="Unassembled WGS sequence"/>
</dbReference>
<sequence length="89" mass="10540">MDFRLVPKMFCKNKFSIAERSFPQKSQFSTNKKSKKKQGANKLSPRLRMIEVKIPKLQVMHNLSVEPKPCSRKCFTRYEQAIYSLWITL</sequence>
<protein>
    <submittedName>
        <fullName evidence="2">Uncharacterized protein</fullName>
    </submittedName>
</protein>
<dbReference type="EMBL" id="PKJX01000002">
    <property type="protein sequence ID" value="PLA57423.1"/>
    <property type="molecule type" value="Genomic_DNA"/>
</dbReference>
<proteinExistence type="predicted"/>
<dbReference type="AlphaFoldDB" id="A0AAP8J1Z5"/>
<name>A0AAP8J1Z5_LACRH</name>
<evidence type="ECO:0000313" key="3">
    <source>
        <dbReference type="Proteomes" id="UP000234212"/>
    </source>
</evidence>
<accession>A0AAP8J1Z5</accession>
<gene>
    <name evidence="2" type="ORF">CYJ91_06390</name>
</gene>
<evidence type="ECO:0000256" key="1">
    <source>
        <dbReference type="SAM" id="MobiDB-lite"/>
    </source>
</evidence>
<comment type="caution">
    <text evidence="2">The sequence shown here is derived from an EMBL/GenBank/DDBJ whole genome shotgun (WGS) entry which is preliminary data.</text>
</comment>